<dbReference type="InParanoid" id="A0A6L2Q942"/>
<gene>
    <name evidence="9" type="ORF">Cfor_08347</name>
</gene>
<feature type="compositionally biased region" description="Basic and acidic residues" evidence="7">
    <location>
        <begin position="338"/>
        <end position="374"/>
    </location>
</feature>
<evidence type="ECO:0000256" key="7">
    <source>
        <dbReference type="SAM" id="MobiDB-lite"/>
    </source>
</evidence>
<dbReference type="SUPFAM" id="SSF50891">
    <property type="entry name" value="Cyclophilin-like"/>
    <property type="match status" value="1"/>
</dbReference>
<feature type="compositionally biased region" description="Basic and acidic residues" evidence="7">
    <location>
        <begin position="501"/>
        <end position="512"/>
    </location>
</feature>
<evidence type="ECO:0000256" key="6">
    <source>
        <dbReference type="ARBA" id="ARBA00046368"/>
    </source>
</evidence>
<evidence type="ECO:0000256" key="1">
    <source>
        <dbReference type="ARBA" id="ARBA00004123"/>
    </source>
</evidence>
<evidence type="ECO:0000256" key="5">
    <source>
        <dbReference type="ARBA" id="ARBA00042090"/>
    </source>
</evidence>
<sequence>MLGLVLDSEAPVFRFFQFSPVNSEVLLKTTVGDIDLELWSKETPKACRNFVQLCLEGYYNDTIFHRVVKGFIIQGGDPTGTGTGGESIYGLPFKDEFHSRLRFNRRGLLAMANAGQNDNASQFFFTLGPTPELQNKHTIFGKVTGETVFNMLKLEDALVDKDERPLYPQKIIKTEILYNPFPDIVPRIRLETREDKVGKSKKEKKVGVKNFKLLSFGEEAEEDEEESSEANRKYSGRSKSTHDILNDPHLSAVPAVETAEKTEESHKRTLDSSDSDPALSGDEAVCTGNNFSVRESDEASKVKKKLRSDRGAGLQLSLSKRPKGDKNEGESGGDESNSEMRRKADDIRKEIRDLKRELQSDMKKKVEAKQERATEQNNEVPKNEAIEAYKQEQRKYKQLKGQIPEKGSSREDFTLALLAKFQKKLSSAKEKAVEKSDEGEEQSSPTLEDKTENDDNEDWLAHKLKFESNTPVLAKDASTKTDDWFEIYDPRNPINKRRREASKDIMKSREKR</sequence>
<feature type="compositionally biased region" description="Basic and acidic residues" evidence="7">
    <location>
        <begin position="427"/>
        <end position="436"/>
    </location>
</feature>
<keyword evidence="3" id="KW-0539">Nucleus</keyword>
<dbReference type="PANTHER" id="PTHR45625:SF6">
    <property type="entry name" value="SPLICEOSOME-ASSOCIATED PROTEIN CWC27 HOMOLOG"/>
    <property type="match status" value="1"/>
</dbReference>
<dbReference type="PROSITE" id="PS00170">
    <property type="entry name" value="CSA_PPIASE_1"/>
    <property type="match status" value="1"/>
</dbReference>
<comment type="subunit">
    <text evidence="6">Part of the activated spliceosome B/catalytic step 1 spliceosome, one of the forms of the spliceosome which has a well-formed active site but still cannot catalyze the branching reaction and is composed at least of 52 proteins, the U2, U5 and U6 snRNAs and the pre-mRNA. Recruited during early steps of activated spliceosome B maturation, it is probably one of the first proteins released from this complex as he matures to the spliceosome C complex. Component of the minor spliceosome, which splices U12-type introns.</text>
</comment>
<evidence type="ECO:0000256" key="3">
    <source>
        <dbReference type="ARBA" id="ARBA00023242"/>
    </source>
</evidence>
<evidence type="ECO:0000256" key="4">
    <source>
        <dbReference type="ARBA" id="ARBA00040027"/>
    </source>
</evidence>
<comment type="subcellular location">
    <subcellularLocation>
        <location evidence="1">Nucleus</location>
    </subcellularLocation>
</comment>
<dbReference type="EMBL" id="BLKM01000900">
    <property type="protein sequence ID" value="GFG39398.1"/>
    <property type="molecule type" value="Genomic_DNA"/>
</dbReference>
<dbReference type="GO" id="GO:0071013">
    <property type="term" value="C:catalytic step 2 spliceosome"/>
    <property type="evidence" value="ECO:0007669"/>
    <property type="project" value="TreeGrafter"/>
</dbReference>
<feature type="compositionally biased region" description="Basic and acidic residues" evidence="7">
    <location>
        <begin position="258"/>
        <end position="271"/>
    </location>
</feature>
<dbReference type="Proteomes" id="UP000502823">
    <property type="component" value="Unassembled WGS sequence"/>
</dbReference>
<dbReference type="InterPro" id="IPR029000">
    <property type="entry name" value="Cyclophilin-like_dom_sf"/>
</dbReference>
<feature type="region of interest" description="Disordered" evidence="7">
    <location>
        <begin position="426"/>
        <end position="512"/>
    </location>
</feature>
<feature type="region of interest" description="Disordered" evidence="7">
    <location>
        <begin position="218"/>
        <end position="388"/>
    </location>
</feature>
<evidence type="ECO:0000259" key="8">
    <source>
        <dbReference type="PROSITE" id="PS50072"/>
    </source>
</evidence>
<dbReference type="OrthoDB" id="442970at2759"/>
<evidence type="ECO:0000313" key="10">
    <source>
        <dbReference type="Proteomes" id="UP000502823"/>
    </source>
</evidence>
<dbReference type="PANTHER" id="PTHR45625">
    <property type="entry name" value="PEPTIDYL-PROLYL CIS-TRANS ISOMERASE-RELATED"/>
    <property type="match status" value="1"/>
</dbReference>
<dbReference type="Pfam" id="PF00160">
    <property type="entry name" value="Pro_isomerase"/>
    <property type="match status" value="1"/>
</dbReference>
<evidence type="ECO:0000313" key="9">
    <source>
        <dbReference type="EMBL" id="GFG39398.1"/>
    </source>
</evidence>
<comment type="similarity">
    <text evidence="2">Belongs to the cyclophilin-type PPIase family.</text>
</comment>
<proteinExistence type="inferred from homology"/>
<accession>A0A6L2Q942</accession>
<keyword evidence="10" id="KW-1185">Reference proteome</keyword>
<feature type="compositionally biased region" description="Acidic residues" evidence="7">
    <location>
        <begin position="218"/>
        <end position="228"/>
    </location>
</feature>
<dbReference type="InterPro" id="IPR002130">
    <property type="entry name" value="Cyclophilin-type_PPIase_dom"/>
</dbReference>
<dbReference type="PROSITE" id="PS50072">
    <property type="entry name" value="CSA_PPIASE_2"/>
    <property type="match status" value="1"/>
</dbReference>
<dbReference type="CDD" id="cd01925">
    <property type="entry name" value="cyclophilin_CeCYP16-like"/>
    <property type="match status" value="1"/>
</dbReference>
<dbReference type="InterPro" id="IPR044666">
    <property type="entry name" value="Cyclophilin_A-like"/>
</dbReference>
<dbReference type="PRINTS" id="PR00153">
    <property type="entry name" value="CSAPPISMRASE"/>
</dbReference>
<dbReference type="FunFam" id="2.40.100.10:FF:000007">
    <property type="entry name" value="Peptidyl-prolyl cis-trans isomerase CWC27 homolog"/>
    <property type="match status" value="1"/>
</dbReference>
<feature type="domain" description="PPIase cyclophilin-type" evidence="8">
    <location>
        <begin position="29"/>
        <end position="176"/>
    </location>
</feature>
<reference evidence="10" key="1">
    <citation type="submission" date="2020-01" db="EMBL/GenBank/DDBJ databases">
        <title>Draft genome sequence of the Termite Coptotermes fromosanus.</title>
        <authorList>
            <person name="Itakura S."/>
            <person name="Yosikawa Y."/>
            <person name="Umezawa K."/>
        </authorList>
    </citation>
    <scope>NUCLEOTIDE SEQUENCE [LARGE SCALE GENOMIC DNA]</scope>
</reference>
<dbReference type="AlphaFoldDB" id="A0A6L2Q942"/>
<dbReference type="GO" id="GO:0006457">
    <property type="term" value="P:protein folding"/>
    <property type="evidence" value="ECO:0007669"/>
    <property type="project" value="InterPro"/>
</dbReference>
<evidence type="ECO:0000256" key="2">
    <source>
        <dbReference type="ARBA" id="ARBA00007365"/>
    </source>
</evidence>
<name>A0A6L2Q942_COPFO</name>
<dbReference type="CDD" id="cd22288">
    <property type="entry name" value="CWC27_CTD"/>
    <property type="match status" value="1"/>
</dbReference>
<dbReference type="InterPro" id="IPR020892">
    <property type="entry name" value="Cyclophilin-type_PPIase_CS"/>
</dbReference>
<comment type="caution">
    <text evidence="9">The sequence shown here is derived from an EMBL/GenBank/DDBJ whole genome shotgun (WGS) entry which is preliminary data.</text>
</comment>
<dbReference type="Gene3D" id="2.40.100.10">
    <property type="entry name" value="Cyclophilin-like"/>
    <property type="match status" value="1"/>
</dbReference>
<dbReference type="GO" id="GO:0003755">
    <property type="term" value="F:peptidyl-prolyl cis-trans isomerase activity"/>
    <property type="evidence" value="ECO:0007669"/>
    <property type="project" value="InterPro"/>
</dbReference>
<organism evidence="9 10">
    <name type="scientific">Coptotermes formosanus</name>
    <name type="common">Formosan subterranean termite</name>
    <dbReference type="NCBI Taxonomy" id="36987"/>
    <lineage>
        <taxon>Eukaryota</taxon>
        <taxon>Metazoa</taxon>
        <taxon>Ecdysozoa</taxon>
        <taxon>Arthropoda</taxon>
        <taxon>Hexapoda</taxon>
        <taxon>Insecta</taxon>
        <taxon>Pterygota</taxon>
        <taxon>Neoptera</taxon>
        <taxon>Polyneoptera</taxon>
        <taxon>Dictyoptera</taxon>
        <taxon>Blattodea</taxon>
        <taxon>Blattoidea</taxon>
        <taxon>Termitoidae</taxon>
        <taxon>Rhinotermitidae</taxon>
        <taxon>Coptotermes</taxon>
    </lineage>
</organism>
<protein>
    <recommendedName>
        <fullName evidence="4">Spliceosome-associated protein CWC27 homolog</fullName>
    </recommendedName>
    <alternativeName>
        <fullName evidence="5">Probable inactive peptidyl-prolyl cis-trans isomerase CWC27 homolog</fullName>
    </alternativeName>
</protein>
<dbReference type="FunCoup" id="A0A6L2Q942">
    <property type="interactions" value="779"/>
</dbReference>